<dbReference type="EMBL" id="CABWKZ010000010">
    <property type="protein sequence ID" value="VXA54715.1"/>
    <property type="molecule type" value="Genomic_DNA"/>
</dbReference>
<name>A0A653K386_9GAMM</name>
<gene>
    <name evidence="1" type="ORF">ACI8B_180183</name>
</gene>
<proteinExistence type="predicted"/>
<organism evidence="1 2">
    <name type="scientific">Acinetobacter proteolyticus</name>
    <dbReference type="NCBI Taxonomy" id="1776741"/>
    <lineage>
        <taxon>Bacteria</taxon>
        <taxon>Pseudomonadati</taxon>
        <taxon>Pseudomonadota</taxon>
        <taxon>Gammaproteobacteria</taxon>
        <taxon>Moraxellales</taxon>
        <taxon>Moraxellaceae</taxon>
        <taxon>Acinetobacter</taxon>
    </lineage>
</organism>
<dbReference type="Proteomes" id="UP000430404">
    <property type="component" value="Unassembled WGS sequence"/>
</dbReference>
<evidence type="ECO:0000313" key="2">
    <source>
        <dbReference type="Proteomes" id="UP000430404"/>
    </source>
</evidence>
<accession>A0A653K386</accession>
<sequence length="66" mass="7619">MGKFLLGFIIAWFLCHRYVHLLIAEECRRLGGFFVDGITYKCVAVENKDSDKSIPEVILDAERRSK</sequence>
<dbReference type="RefSeq" id="WP_159724862.1">
    <property type="nucleotide sequence ID" value="NZ_LR732744.1"/>
</dbReference>
<reference evidence="1 2" key="1">
    <citation type="submission" date="2019-10" db="EMBL/GenBank/DDBJ databases">
        <authorList>
            <person name="Karimi E."/>
        </authorList>
    </citation>
    <scope>NUCLEOTIDE SEQUENCE [LARGE SCALE GENOMIC DNA]</scope>
    <source>
        <strain evidence="1">Acinetobacter sp. 8BE</strain>
    </source>
</reference>
<dbReference type="AlphaFoldDB" id="A0A653K386"/>
<evidence type="ECO:0000313" key="1">
    <source>
        <dbReference type="EMBL" id="VXA54715.1"/>
    </source>
</evidence>
<protein>
    <submittedName>
        <fullName evidence="1">Uncharacterized protein</fullName>
    </submittedName>
</protein>